<evidence type="ECO:0000256" key="1">
    <source>
        <dbReference type="ARBA" id="ARBA00001400"/>
    </source>
</evidence>
<feature type="domain" description="Uracil-DNA glycosylase-like" evidence="13">
    <location>
        <begin position="177"/>
        <end position="325"/>
    </location>
</feature>
<evidence type="ECO:0000256" key="5">
    <source>
        <dbReference type="ARBA" id="ARBA00022485"/>
    </source>
</evidence>
<keyword evidence="10" id="KW-0411">Iron-sulfur</keyword>
<feature type="compositionally biased region" description="Low complexity" evidence="12">
    <location>
        <begin position="83"/>
        <end position="100"/>
    </location>
</feature>
<evidence type="ECO:0000256" key="7">
    <source>
        <dbReference type="ARBA" id="ARBA00022763"/>
    </source>
</evidence>
<dbReference type="PANTHER" id="PTHR33693">
    <property type="entry name" value="TYPE-5 URACIL-DNA GLYCOSYLASE"/>
    <property type="match status" value="1"/>
</dbReference>
<comment type="catalytic activity">
    <reaction evidence="1">
        <text>Hydrolyzes single-stranded DNA or mismatched double-stranded DNA and polynucleotides, releasing free uracil.</text>
        <dbReference type="EC" id="3.2.2.27"/>
    </reaction>
</comment>
<evidence type="ECO:0000313" key="15">
    <source>
        <dbReference type="Proteomes" id="UP000001441"/>
    </source>
</evidence>
<dbReference type="Gene3D" id="3.40.470.10">
    <property type="entry name" value="Uracil-DNA glycosylase-like domain"/>
    <property type="match status" value="1"/>
</dbReference>
<dbReference type="RefSeq" id="WP_012969594.1">
    <property type="nucleotide sequence ID" value="NC_013851.1"/>
</dbReference>
<dbReference type="InterPro" id="IPR051536">
    <property type="entry name" value="UDG_Type-4/5"/>
</dbReference>
<evidence type="ECO:0000256" key="9">
    <source>
        <dbReference type="ARBA" id="ARBA00023004"/>
    </source>
</evidence>
<proteinExistence type="inferred from homology"/>
<dbReference type="InterPro" id="IPR005273">
    <property type="entry name" value="Ura-DNA_glyco_family4"/>
</dbReference>
<evidence type="ECO:0000256" key="10">
    <source>
        <dbReference type="ARBA" id="ARBA00023014"/>
    </source>
</evidence>
<dbReference type="SUPFAM" id="SSF52141">
    <property type="entry name" value="Uracil-DNA glycosylase-like"/>
    <property type="match status" value="1"/>
</dbReference>
<evidence type="ECO:0000256" key="6">
    <source>
        <dbReference type="ARBA" id="ARBA00022723"/>
    </source>
</evidence>
<feature type="region of interest" description="Disordered" evidence="12">
    <location>
        <begin position="36"/>
        <end position="121"/>
    </location>
</feature>
<evidence type="ECO:0000256" key="2">
    <source>
        <dbReference type="ARBA" id="ARBA00006521"/>
    </source>
</evidence>
<dbReference type="GO" id="GO:0004844">
    <property type="term" value="F:uracil DNA N-glycosylase activity"/>
    <property type="evidence" value="ECO:0007669"/>
    <property type="project" value="UniProtKB-EC"/>
</dbReference>
<keyword evidence="8" id="KW-0378">Hydrolase</keyword>
<dbReference type="SMART" id="SM00986">
    <property type="entry name" value="UDG"/>
    <property type="match status" value="1"/>
</dbReference>
<keyword evidence="5" id="KW-0004">4Fe-4S</keyword>
<dbReference type="GO" id="GO:0006281">
    <property type="term" value="P:DNA repair"/>
    <property type="evidence" value="ECO:0007669"/>
    <property type="project" value="UniProtKB-KW"/>
</dbReference>
<dbReference type="InterPro" id="IPR036895">
    <property type="entry name" value="Uracil-DNA_glycosylase-like_sf"/>
</dbReference>
<evidence type="ECO:0000256" key="8">
    <source>
        <dbReference type="ARBA" id="ARBA00022801"/>
    </source>
</evidence>
<evidence type="ECO:0000256" key="12">
    <source>
        <dbReference type="SAM" id="MobiDB-lite"/>
    </source>
</evidence>
<dbReference type="EMBL" id="CP001896">
    <property type="protein sequence ID" value="ADC61318.1"/>
    <property type="molecule type" value="Genomic_DNA"/>
</dbReference>
<evidence type="ECO:0000259" key="13">
    <source>
        <dbReference type="SMART" id="SM00986"/>
    </source>
</evidence>
<evidence type="ECO:0000256" key="3">
    <source>
        <dbReference type="ARBA" id="ARBA00012030"/>
    </source>
</evidence>
<keyword evidence="9" id="KW-0408">Iron</keyword>
<dbReference type="CDD" id="cd10030">
    <property type="entry name" value="UDG-F4_TTUDGA_SPO1dp_like"/>
    <property type="match status" value="1"/>
</dbReference>
<keyword evidence="15" id="KW-1185">Reference proteome</keyword>
<dbReference type="SMART" id="SM00987">
    <property type="entry name" value="UreE_C"/>
    <property type="match status" value="1"/>
</dbReference>
<reference evidence="14 15" key="1">
    <citation type="journal article" date="2011" name="Stand. Genomic Sci.">
        <title>Complete genome sequence of Allochromatium vinosum DSM 180(T).</title>
        <authorList>
            <person name="Weissgerber T."/>
            <person name="Zigann R."/>
            <person name="Bruce D."/>
            <person name="Chang Y.J."/>
            <person name="Detter J.C."/>
            <person name="Han C."/>
            <person name="Hauser L."/>
            <person name="Jeffries C.D."/>
            <person name="Land M."/>
            <person name="Munk A.C."/>
            <person name="Tapia R."/>
            <person name="Dahl C."/>
        </authorList>
    </citation>
    <scope>NUCLEOTIDE SEQUENCE [LARGE SCALE GENOMIC DNA]</scope>
    <source>
        <strain evidence="15">ATCC 17899 / DSM 180 / NBRC 103801 / NCIMB 10441 / D</strain>
    </source>
</reference>
<keyword evidence="7" id="KW-0227">DNA damage</keyword>
<dbReference type="GO" id="GO:0051539">
    <property type="term" value="F:4 iron, 4 sulfur cluster binding"/>
    <property type="evidence" value="ECO:0007669"/>
    <property type="project" value="UniProtKB-KW"/>
</dbReference>
<gene>
    <name evidence="14" type="ordered locus">Alvin_0357</name>
</gene>
<name>D3RN34_ALLVD</name>
<evidence type="ECO:0000256" key="4">
    <source>
        <dbReference type="ARBA" id="ARBA00019403"/>
    </source>
</evidence>
<keyword evidence="6" id="KW-0479">Metal-binding</keyword>
<accession>D3RN34</accession>
<keyword evidence="11" id="KW-0234">DNA repair</keyword>
<dbReference type="Proteomes" id="UP000001441">
    <property type="component" value="Chromosome"/>
</dbReference>
<comment type="similarity">
    <text evidence="2">Belongs to the uracil-DNA glycosylase (UDG) superfamily. Type 4 (UDGa) family.</text>
</comment>
<dbReference type="AlphaFoldDB" id="D3RN34"/>
<organism evidence="14 15">
    <name type="scientific">Allochromatium vinosum (strain ATCC 17899 / DSM 180 / NBRC 103801 / NCIMB 10441 / D)</name>
    <name type="common">Chromatium vinosum</name>
    <dbReference type="NCBI Taxonomy" id="572477"/>
    <lineage>
        <taxon>Bacteria</taxon>
        <taxon>Pseudomonadati</taxon>
        <taxon>Pseudomonadota</taxon>
        <taxon>Gammaproteobacteria</taxon>
        <taxon>Chromatiales</taxon>
        <taxon>Chromatiaceae</taxon>
        <taxon>Allochromatium</taxon>
    </lineage>
</organism>
<evidence type="ECO:0000256" key="11">
    <source>
        <dbReference type="ARBA" id="ARBA00023204"/>
    </source>
</evidence>
<protein>
    <recommendedName>
        <fullName evidence="4">Type-4 uracil-DNA glycosylase</fullName>
        <ecNumber evidence="3">3.2.2.27</ecNumber>
    </recommendedName>
</protein>
<dbReference type="HOGENOM" id="CLU_044815_1_0_6"/>
<dbReference type="InterPro" id="IPR005122">
    <property type="entry name" value="Uracil-DNA_glycosylase-like"/>
</dbReference>
<dbReference type="PANTHER" id="PTHR33693:SF1">
    <property type="entry name" value="TYPE-4 URACIL-DNA GLYCOSYLASE"/>
    <property type="match status" value="1"/>
</dbReference>
<evidence type="ECO:0000313" key="14">
    <source>
        <dbReference type="EMBL" id="ADC61318.1"/>
    </source>
</evidence>
<dbReference type="eggNOG" id="COG1573">
    <property type="taxonomic scope" value="Bacteria"/>
</dbReference>
<dbReference type="Pfam" id="PF03167">
    <property type="entry name" value="UDG"/>
    <property type="match status" value="1"/>
</dbReference>
<dbReference type="EC" id="3.2.2.27" evidence="3"/>
<dbReference type="KEGG" id="alv:Alvin_0357"/>
<dbReference type="STRING" id="572477.Alvin_0357"/>
<dbReference type="GO" id="GO:0046872">
    <property type="term" value="F:metal ion binding"/>
    <property type="evidence" value="ECO:0007669"/>
    <property type="project" value="UniProtKB-KW"/>
</dbReference>
<sequence>MVERPPLDEERRLAYLEAMGVSVWALRSPWVAMSDSRAAESGDSVPSATALPLLDASGTPPRVVAESTPRASAPVEPAPMTVETAARPAPASAAREAPSTLADAPSAEPESWPFPDWDETPEYSPSLMDEWDAMGHPPASEAEAVNPIERMDWDALDAAVRGCRACRLWETRTKTVFGVGDRRADLMIIGEAPGADEDRQGEPFVGRAGQLLTRMLAAIGFSREQVYIANVLKCRPPGNRDPKPDEALACQAYLHRQVALIEPRVILSVGRISAQQLLKTDTPVGRLRGQWFDYGPAHIPLRVTYHPAYLLRSPEQKAKAWDDLTEVWRRL</sequence>
<dbReference type="NCBIfam" id="TIGR00758">
    <property type="entry name" value="UDG_fam4"/>
    <property type="match status" value="1"/>
</dbReference>